<protein>
    <recommendedName>
        <fullName evidence="1">Heterokaryon incompatibility domain-containing protein</fullName>
    </recommendedName>
</protein>
<evidence type="ECO:0000259" key="1">
    <source>
        <dbReference type="Pfam" id="PF06985"/>
    </source>
</evidence>
<proteinExistence type="predicted"/>
<dbReference type="InterPro" id="IPR010730">
    <property type="entry name" value="HET"/>
</dbReference>
<dbReference type="PANTHER" id="PTHR24148">
    <property type="entry name" value="ANKYRIN REPEAT DOMAIN-CONTAINING PROTEIN 39 HOMOLOG-RELATED"/>
    <property type="match status" value="1"/>
</dbReference>
<evidence type="ECO:0000313" key="3">
    <source>
        <dbReference type="Proteomes" id="UP000054342"/>
    </source>
</evidence>
<reference evidence="2 3" key="1">
    <citation type="submission" date="2015-01" db="EMBL/GenBank/DDBJ databases">
        <title>The Genome Sequence of Exophiala xenobiotica CBS118157.</title>
        <authorList>
            <consortium name="The Broad Institute Genomics Platform"/>
            <person name="Cuomo C."/>
            <person name="de Hoog S."/>
            <person name="Gorbushina A."/>
            <person name="Stielow B."/>
            <person name="Teixiera M."/>
            <person name="Abouelleil A."/>
            <person name="Chapman S.B."/>
            <person name="Priest M."/>
            <person name="Young S.K."/>
            <person name="Wortman J."/>
            <person name="Nusbaum C."/>
            <person name="Birren B."/>
        </authorList>
    </citation>
    <scope>NUCLEOTIDE SEQUENCE [LARGE SCALE GENOMIC DNA]</scope>
    <source>
        <strain evidence="2 3">CBS 118157</strain>
    </source>
</reference>
<sequence>MAYFDPYRGPNVSLSDIKTIPTASSVELASPCSPDEILFPLPPYVYTPLPVDGWIRVLELHPGTGPLSCGLSICKLEEGPLKFEALSYVWGKHQDAMNIECDGHTLPIGPNLACALEHLRHGTDSRLLWVDAVCINQWDNNEKSHQVRQMGNVYGCAKRVLIWIGEDSREEASQCLATIQSTITTLTDLASRHGGVEKMPPIALDSKVISSSPEIWDMVRRLMGSEWFERVWVLQEVGLARSAVLLYGKASISWSYLVELMLFVALRADVGAVIGNVKSGMFWDVFEDIWRSFGNPVSWRNELPLTKSMNHPNSTPRFIDILNDGRQYKATNQRDRVYAFLGHPSVGRGNRNRNRADALIADYDKSVDDVYFDAARYILRTDPFPWTLLACVDHISNSPSLSGQRPSWVPRWDEEWRVYWLGYPDMFYRAGGLPPRKFQVELSASMFTLSLSGILLDEIVWCSQAFHDEDLKLPGQKEKAPLRAVWRRLEEGNHDSNCTVYGQDSEVRELAYSLAIVAGRNTDDGPAHADLLLHQSIYQAYKKLISHDAATTGTKPTPNKDGGRNMERDVLTYMANQRRALHNRRIFLTSKGYYGISHKTLEVGDVCCVFEGANVPFVLRRVSQTSDTESDMGSPSDRYLLVGESYIQGTMEGEIVEMADHGDLIPQEIVLV</sequence>
<dbReference type="STRING" id="348802.A0A0D2F4H0"/>
<dbReference type="Pfam" id="PF26639">
    <property type="entry name" value="Het-6_barrel"/>
    <property type="match status" value="1"/>
</dbReference>
<dbReference type="PANTHER" id="PTHR24148:SF64">
    <property type="entry name" value="HETEROKARYON INCOMPATIBILITY DOMAIN-CONTAINING PROTEIN"/>
    <property type="match status" value="1"/>
</dbReference>
<dbReference type="Pfam" id="PF06985">
    <property type="entry name" value="HET"/>
    <property type="match status" value="1"/>
</dbReference>
<dbReference type="AlphaFoldDB" id="A0A0D2F4H0"/>
<dbReference type="HOGENOM" id="CLU_004184_7_5_1"/>
<dbReference type="GeneID" id="25323869"/>
<dbReference type="OrthoDB" id="4850726at2759"/>
<dbReference type="RefSeq" id="XP_013322474.1">
    <property type="nucleotide sequence ID" value="XM_013467020.1"/>
</dbReference>
<organism evidence="2 3">
    <name type="scientific">Exophiala xenobiotica</name>
    <dbReference type="NCBI Taxonomy" id="348802"/>
    <lineage>
        <taxon>Eukaryota</taxon>
        <taxon>Fungi</taxon>
        <taxon>Dikarya</taxon>
        <taxon>Ascomycota</taxon>
        <taxon>Pezizomycotina</taxon>
        <taxon>Eurotiomycetes</taxon>
        <taxon>Chaetothyriomycetidae</taxon>
        <taxon>Chaetothyriales</taxon>
        <taxon>Herpotrichiellaceae</taxon>
        <taxon>Exophiala</taxon>
    </lineage>
</organism>
<name>A0A0D2F4H0_9EURO</name>
<gene>
    <name evidence="2" type="ORF">PV05_01961</name>
</gene>
<dbReference type="EMBL" id="KN847317">
    <property type="protein sequence ID" value="KIW61890.1"/>
    <property type="molecule type" value="Genomic_DNA"/>
</dbReference>
<keyword evidence="3" id="KW-1185">Reference proteome</keyword>
<accession>A0A0D2F4H0</accession>
<dbReference type="InterPro" id="IPR052895">
    <property type="entry name" value="HetReg/Transcr_Mod"/>
</dbReference>
<feature type="domain" description="Heterokaryon incompatibility" evidence="1">
    <location>
        <begin position="83"/>
        <end position="236"/>
    </location>
</feature>
<evidence type="ECO:0000313" key="2">
    <source>
        <dbReference type="EMBL" id="KIW61890.1"/>
    </source>
</evidence>
<dbReference type="Proteomes" id="UP000054342">
    <property type="component" value="Unassembled WGS sequence"/>
</dbReference>